<keyword evidence="3" id="KW-1185">Reference proteome</keyword>
<name>A0A5Q3Q573_9PSEU</name>
<proteinExistence type="predicted"/>
<evidence type="ECO:0000313" key="3">
    <source>
        <dbReference type="Proteomes" id="UP000371041"/>
    </source>
</evidence>
<dbReference type="KEGG" id="sace:GIY23_00855"/>
<organism evidence="2 3">
    <name type="scientific">Allosaccharopolyspora coralli</name>
    <dbReference type="NCBI Taxonomy" id="2665642"/>
    <lineage>
        <taxon>Bacteria</taxon>
        <taxon>Bacillati</taxon>
        <taxon>Actinomycetota</taxon>
        <taxon>Actinomycetes</taxon>
        <taxon>Pseudonocardiales</taxon>
        <taxon>Pseudonocardiaceae</taxon>
        <taxon>Allosaccharopolyspora</taxon>
    </lineage>
</organism>
<feature type="region of interest" description="Disordered" evidence="1">
    <location>
        <begin position="76"/>
        <end position="151"/>
    </location>
</feature>
<gene>
    <name evidence="2" type="ORF">GIY23_00855</name>
</gene>
<protein>
    <submittedName>
        <fullName evidence="2">Uncharacterized protein</fullName>
    </submittedName>
</protein>
<dbReference type="EMBL" id="CP045929">
    <property type="protein sequence ID" value="QGK68304.1"/>
    <property type="molecule type" value="Genomic_DNA"/>
</dbReference>
<sequence length="151" mass="16839">MRLPLQRVGRPAAEYCDVDSADVRFESMVPVSAAMDRYFGNVLTFFHRDLAGTDPGSTNPLVYEQMMQTAARRVGHLPEHHHDPGPPAWPRTRDPGGAAPCGCLHRRPPRAATHPRPYRPRGRDRAAGAAPRLPTRYRQAYGVLPSHTLRT</sequence>
<reference evidence="3" key="1">
    <citation type="submission" date="2019-11" db="EMBL/GenBank/DDBJ databases">
        <title>The complete genome sequence of Saccharopolyspora sp. E2A.</title>
        <authorList>
            <person name="Zhang G."/>
        </authorList>
    </citation>
    <scope>NUCLEOTIDE SEQUENCE [LARGE SCALE GENOMIC DNA]</scope>
    <source>
        <strain evidence="3">E2A</strain>
    </source>
</reference>
<accession>A0A5Q3Q573</accession>
<evidence type="ECO:0000256" key="1">
    <source>
        <dbReference type="SAM" id="MobiDB-lite"/>
    </source>
</evidence>
<evidence type="ECO:0000313" key="2">
    <source>
        <dbReference type="EMBL" id="QGK68304.1"/>
    </source>
</evidence>
<dbReference type="RefSeq" id="WP_154074913.1">
    <property type="nucleotide sequence ID" value="NZ_CP045929.1"/>
</dbReference>
<dbReference type="AlphaFoldDB" id="A0A5Q3Q573"/>
<dbReference type="Proteomes" id="UP000371041">
    <property type="component" value="Chromosome"/>
</dbReference>